<dbReference type="RefSeq" id="WP_188374343.1">
    <property type="nucleotide sequence ID" value="NZ_BMDQ01000002.1"/>
</dbReference>
<gene>
    <name evidence="2" type="ORF">GCM10011444_17390</name>
</gene>
<sequence>MNRLLFFALFAFSIFITNAQDKTKDEILQLIADDTCKCIATSDVKEKKTMKEKELALGVCLIKSYGVRKKESSYFEKNPQVDFEALGEEVGVLMVGTCGEDFMALFNEEELGEYIEDYADDSSQLSYTSGNVLSLDVTLVSMENNIVSSITMTDDFDKSHTFIIINEFNGADQLKKSNFGKQFYVEYQELDIYDLSEKRYVKKKVLKSINRK</sequence>
<dbReference type="EMBL" id="BMDQ01000002">
    <property type="protein sequence ID" value="GGI57430.1"/>
    <property type="molecule type" value="Genomic_DNA"/>
</dbReference>
<comment type="caution">
    <text evidence="2">The sequence shown here is derived from an EMBL/GenBank/DDBJ whole genome shotgun (WGS) entry which is preliminary data.</text>
</comment>
<evidence type="ECO:0008006" key="4">
    <source>
        <dbReference type="Google" id="ProtNLM"/>
    </source>
</evidence>
<evidence type="ECO:0000313" key="3">
    <source>
        <dbReference type="Proteomes" id="UP000624701"/>
    </source>
</evidence>
<accession>A0ABQ2BY66</accession>
<protein>
    <recommendedName>
        <fullName evidence="4">Tissue inhibitor of metalloproteinase</fullName>
    </recommendedName>
</protein>
<reference evidence="3" key="1">
    <citation type="journal article" date="2019" name="Int. J. Syst. Evol. Microbiol.">
        <title>The Global Catalogue of Microorganisms (GCM) 10K type strain sequencing project: providing services to taxonomists for standard genome sequencing and annotation.</title>
        <authorList>
            <consortium name="The Broad Institute Genomics Platform"/>
            <consortium name="The Broad Institute Genome Sequencing Center for Infectious Disease"/>
            <person name="Wu L."/>
            <person name="Ma J."/>
        </authorList>
    </citation>
    <scope>NUCLEOTIDE SEQUENCE [LARGE SCALE GENOMIC DNA]</scope>
    <source>
        <strain evidence="3">CCM 8681</strain>
    </source>
</reference>
<keyword evidence="3" id="KW-1185">Reference proteome</keyword>
<feature type="signal peptide" evidence="1">
    <location>
        <begin position="1"/>
        <end position="19"/>
    </location>
</feature>
<name>A0ABQ2BY66_9FLAO</name>
<proteinExistence type="predicted"/>
<keyword evidence="1" id="KW-0732">Signal</keyword>
<feature type="chain" id="PRO_5046022805" description="Tissue inhibitor of metalloproteinase" evidence="1">
    <location>
        <begin position="20"/>
        <end position="212"/>
    </location>
</feature>
<organism evidence="2 3">
    <name type="scientific">Winogradskyella haliclonae</name>
    <dbReference type="NCBI Taxonomy" id="2048558"/>
    <lineage>
        <taxon>Bacteria</taxon>
        <taxon>Pseudomonadati</taxon>
        <taxon>Bacteroidota</taxon>
        <taxon>Flavobacteriia</taxon>
        <taxon>Flavobacteriales</taxon>
        <taxon>Flavobacteriaceae</taxon>
        <taxon>Winogradskyella</taxon>
    </lineage>
</organism>
<evidence type="ECO:0000256" key="1">
    <source>
        <dbReference type="SAM" id="SignalP"/>
    </source>
</evidence>
<dbReference type="Proteomes" id="UP000624701">
    <property type="component" value="Unassembled WGS sequence"/>
</dbReference>
<evidence type="ECO:0000313" key="2">
    <source>
        <dbReference type="EMBL" id="GGI57430.1"/>
    </source>
</evidence>